<feature type="domain" description="DUF7054" evidence="1">
    <location>
        <begin position="1"/>
        <end position="65"/>
    </location>
</feature>
<accession>J3LXJ3</accession>
<sequence length="112" mass="12233">MASAEWSVADMVAAAVRLYVKEGRRPLLPSTDPSDFGLHFSQFSLEGLDPREKVMELGSRSFFLCLKPPATVHAPSPSCSSDGASRVRDREAPARAGAGPAWASYMQFWPMM</sequence>
<reference evidence="2" key="2">
    <citation type="submission" date="2013-04" db="UniProtKB">
        <authorList>
            <consortium name="EnsemblPlants"/>
        </authorList>
    </citation>
    <scope>IDENTIFICATION</scope>
</reference>
<dbReference type="STRING" id="4533.J3LXJ3"/>
<dbReference type="InterPro" id="IPR040358">
    <property type="entry name" value="At4g22758-like"/>
</dbReference>
<dbReference type="PANTHER" id="PTHR33270">
    <property type="entry name" value="BNAC05G50380D PROTEIN"/>
    <property type="match status" value="1"/>
</dbReference>
<dbReference type="eggNOG" id="KOG4197">
    <property type="taxonomic scope" value="Eukaryota"/>
</dbReference>
<name>J3LXJ3_ORYBR</name>
<dbReference type="Pfam" id="PF23156">
    <property type="entry name" value="DUF7054"/>
    <property type="match status" value="1"/>
</dbReference>
<keyword evidence="3" id="KW-1185">Reference proteome</keyword>
<dbReference type="HOGENOM" id="CLU_2149740_0_0_1"/>
<dbReference type="Gramene" id="OB04G18680.1">
    <property type="protein sequence ID" value="OB04G18680.1"/>
    <property type="gene ID" value="OB04G18680"/>
</dbReference>
<reference evidence="2" key="1">
    <citation type="journal article" date="2013" name="Nat. Commun.">
        <title>Whole-genome sequencing of Oryza brachyantha reveals mechanisms underlying Oryza genome evolution.</title>
        <authorList>
            <person name="Chen J."/>
            <person name="Huang Q."/>
            <person name="Gao D."/>
            <person name="Wang J."/>
            <person name="Lang Y."/>
            <person name="Liu T."/>
            <person name="Li B."/>
            <person name="Bai Z."/>
            <person name="Luis Goicoechea J."/>
            <person name="Liang C."/>
            <person name="Chen C."/>
            <person name="Zhang W."/>
            <person name="Sun S."/>
            <person name="Liao Y."/>
            <person name="Zhang X."/>
            <person name="Yang L."/>
            <person name="Song C."/>
            <person name="Wang M."/>
            <person name="Shi J."/>
            <person name="Liu G."/>
            <person name="Liu J."/>
            <person name="Zhou H."/>
            <person name="Zhou W."/>
            <person name="Yu Q."/>
            <person name="An N."/>
            <person name="Chen Y."/>
            <person name="Cai Q."/>
            <person name="Wang B."/>
            <person name="Liu B."/>
            <person name="Min J."/>
            <person name="Huang Y."/>
            <person name="Wu H."/>
            <person name="Li Z."/>
            <person name="Zhang Y."/>
            <person name="Yin Y."/>
            <person name="Song W."/>
            <person name="Jiang J."/>
            <person name="Jackson S.A."/>
            <person name="Wing R.A."/>
            <person name="Wang J."/>
            <person name="Chen M."/>
        </authorList>
    </citation>
    <scope>NUCLEOTIDE SEQUENCE [LARGE SCALE GENOMIC DNA]</scope>
    <source>
        <strain evidence="2">cv. IRGC 101232</strain>
    </source>
</reference>
<dbReference type="OMA" id="AWASYMQ"/>
<dbReference type="InterPro" id="IPR055482">
    <property type="entry name" value="DUF7054"/>
</dbReference>
<dbReference type="Proteomes" id="UP000006038">
    <property type="component" value="Chromosome 4"/>
</dbReference>
<dbReference type="AlphaFoldDB" id="J3LXJ3"/>
<organism evidence="2">
    <name type="scientific">Oryza brachyantha</name>
    <name type="common">malo sina</name>
    <dbReference type="NCBI Taxonomy" id="4533"/>
    <lineage>
        <taxon>Eukaryota</taxon>
        <taxon>Viridiplantae</taxon>
        <taxon>Streptophyta</taxon>
        <taxon>Embryophyta</taxon>
        <taxon>Tracheophyta</taxon>
        <taxon>Spermatophyta</taxon>
        <taxon>Magnoliopsida</taxon>
        <taxon>Liliopsida</taxon>
        <taxon>Poales</taxon>
        <taxon>Poaceae</taxon>
        <taxon>BOP clade</taxon>
        <taxon>Oryzoideae</taxon>
        <taxon>Oryzeae</taxon>
        <taxon>Oryzinae</taxon>
        <taxon>Oryza</taxon>
    </lineage>
</organism>
<proteinExistence type="predicted"/>
<evidence type="ECO:0000313" key="2">
    <source>
        <dbReference type="EnsemblPlants" id="OB04G18680.1"/>
    </source>
</evidence>
<evidence type="ECO:0000313" key="3">
    <source>
        <dbReference type="Proteomes" id="UP000006038"/>
    </source>
</evidence>
<protein>
    <recommendedName>
        <fullName evidence="1">DUF7054 domain-containing protein</fullName>
    </recommendedName>
</protein>
<dbReference type="PANTHER" id="PTHR33270:SF24">
    <property type="entry name" value="EXPRESSED PROTEIN"/>
    <property type="match status" value="1"/>
</dbReference>
<evidence type="ECO:0000259" key="1">
    <source>
        <dbReference type="Pfam" id="PF23156"/>
    </source>
</evidence>
<dbReference type="EnsemblPlants" id="OB04G18680.1">
    <property type="protein sequence ID" value="OB04G18680.1"/>
    <property type="gene ID" value="OB04G18680"/>
</dbReference>